<reference evidence="16" key="1">
    <citation type="submission" date="2025-08" db="UniProtKB">
        <authorList>
            <consortium name="RefSeq"/>
        </authorList>
    </citation>
    <scope>IDENTIFICATION</scope>
    <source>
        <tissue evidence="16">Blood</tissue>
    </source>
</reference>
<dbReference type="PANTHER" id="PTHR24393">
    <property type="entry name" value="ZINC FINGER PROTEIN"/>
    <property type="match status" value="1"/>
</dbReference>
<keyword evidence="15" id="KW-1185">Reference proteome</keyword>
<evidence type="ECO:0000313" key="15">
    <source>
        <dbReference type="Proteomes" id="UP001190640"/>
    </source>
</evidence>
<evidence type="ECO:0000256" key="1">
    <source>
        <dbReference type="ARBA" id="ARBA00004123"/>
    </source>
</evidence>
<evidence type="ECO:0000313" key="16">
    <source>
        <dbReference type="RefSeq" id="XP_054831581.1"/>
    </source>
</evidence>
<dbReference type="FunFam" id="3.30.160.60:FF:000706">
    <property type="entry name" value="Zinc finger protein"/>
    <property type="match status" value="1"/>
</dbReference>
<dbReference type="InterPro" id="IPR036236">
    <property type="entry name" value="Znf_C2H2_sf"/>
</dbReference>
<feature type="domain" description="C2H2-type" evidence="13">
    <location>
        <begin position="499"/>
        <end position="526"/>
    </location>
</feature>
<feature type="domain" description="SCAN box" evidence="14">
    <location>
        <begin position="159"/>
        <end position="237"/>
    </location>
</feature>
<dbReference type="SUPFAM" id="SSF47353">
    <property type="entry name" value="Retrovirus capsid dimerization domain-like"/>
    <property type="match status" value="1"/>
</dbReference>
<feature type="domain" description="C2H2-type" evidence="13">
    <location>
        <begin position="582"/>
        <end position="609"/>
    </location>
</feature>
<keyword evidence="7" id="KW-0805">Transcription regulation</keyword>
<keyword evidence="6" id="KW-0862">Zinc</keyword>
<dbReference type="KEGG" id="emc:129327139"/>
<keyword evidence="3" id="KW-0479">Metal-binding</keyword>
<feature type="domain" description="C2H2-type" evidence="13">
    <location>
        <begin position="407"/>
        <end position="434"/>
    </location>
</feature>
<feature type="region of interest" description="Disordered" evidence="12">
    <location>
        <begin position="98"/>
        <end position="154"/>
    </location>
</feature>
<feature type="region of interest" description="Disordered" evidence="12">
    <location>
        <begin position="452"/>
        <end position="478"/>
    </location>
</feature>
<feature type="domain" description="C2H2-type" evidence="13">
    <location>
        <begin position="379"/>
        <end position="406"/>
    </location>
</feature>
<dbReference type="PROSITE" id="PS00028">
    <property type="entry name" value="ZINC_FINGER_C2H2_1"/>
    <property type="match status" value="5"/>
</dbReference>
<dbReference type="Gene3D" id="1.10.4020.10">
    <property type="entry name" value="DNA breaking-rejoining enzymes"/>
    <property type="match status" value="1"/>
</dbReference>
<evidence type="ECO:0000256" key="2">
    <source>
        <dbReference type="ARBA" id="ARBA00006991"/>
    </source>
</evidence>
<sequence>MSTEQEAVTTVGLLYESVEDEGIKIAGRTLCVAQDGTIGQFVSWVPSEQGSQEAEEGLAQTWEVQWQEFLKAVHEPHCGNPESPKTMRWEVTKSSLVPSETAAGSSSWPGGEGMLSLSPGLCEEAPHTSNSTSARESGDGAEVVGESPSTGVADAEVQRQHFRQFRYQEAEGPREVYVQLWERCRQWLQPEKHTKEQILELVILEQFLAILPPEIQSWVQEGRPETCFQAVARAEDFLMGQQETEGWEPQVLHTSAEVAAGSSSVDQALLDLYREVKQEGDRDASWLGGDGLLLNVDGVERAEWEELDVDFGDSGELERQEENLAEVWRNSVIADSQEDCLETAVPPTRTKENTVFRKRFASKLGLSRRQRIHTGPKPHKCTECGQSFTRRANLFRHQTLHTGERSHFCTDCGRSFTRRENLIRHLKIHTAGNGWVIENEGERLWTTLKAKETSGTQRKWKGDERSQTENRKQRSIADHNSDFFQISVPQMVHKGMQKYSCLICGKIFTHQSSLSRHQKIHHPDTKQFSCSDCGKNLGQMPNCRRLEAMPAGEKTYQCFKCEKRHSLKLTSRKRNSTGKKPHKCLDCDYSFSCLSHLLRHQRIHTGEKPYTCSACGKSFRQTAHLVKHERTHKDQKEYLF</sequence>
<evidence type="ECO:0000256" key="10">
    <source>
        <dbReference type="ARBA" id="ARBA00023242"/>
    </source>
</evidence>
<evidence type="ECO:0000256" key="11">
    <source>
        <dbReference type="PROSITE-ProRule" id="PRU00042"/>
    </source>
</evidence>
<dbReference type="RefSeq" id="XP_054831581.1">
    <property type="nucleotide sequence ID" value="XM_054975606.1"/>
</dbReference>
<accession>A0AA97J5Z5</accession>
<organism evidence="15 16">
    <name type="scientific">Eublepharis macularius</name>
    <name type="common">Leopard gecko</name>
    <name type="synonym">Cyrtodactylus macularius</name>
    <dbReference type="NCBI Taxonomy" id="481883"/>
    <lineage>
        <taxon>Eukaryota</taxon>
        <taxon>Metazoa</taxon>
        <taxon>Chordata</taxon>
        <taxon>Craniata</taxon>
        <taxon>Vertebrata</taxon>
        <taxon>Euteleostomi</taxon>
        <taxon>Lepidosauria</taxon>
        <taxon>Squamata</taxon>
        <taxon>Bifurcata</taxon>
        <taxon>Gekkota</taxon>
        <taxon>Eublepharidae</taxon>
        <taxon>Eublepharinae</taxon>
        <taxon>Eublepharis</taxon>
    </lineage>
</organism>
<dbReference type="FunFam" id="1.10.4020.10:FF:000001">
    <property type="entry name" value="zinc finger protein 263 isoform X1"/>
    <property type="match status" value="1"/>
</dbReference>
<keyword evidence="8" id="KW-0238">DNA-binding</keyword>
<dbReference type="Proteomes" id="UP001190640">
    <property type="component" value="Chromosome 4"/>
</dbReference>
<dbReference type="FunFam" id="3.30.160.60:FF:000087">
    <property type="entry name" value="Zinc finger protein 354B"/>
    <property type="match status" value="1"/>
</dbReference>
<dbReference type="GO" id="GO:0008270">
    <property type="term" value="F:zinc ion binding"/>
    <property type="evidence" value="ECO:0007669"/>
    <property type="project" value="UniProtKB-KW"/>
</dbReference>
<evidence type="ECO:0000259" key="14">
    <source>
        <dbReference type="PROSITE" id="PS50804"/>
    </source>
</evidence>
<keyword evidence="4" id="KW-0677">Repeat</keyword>
<feature type="compositionally biased region" description="Basic and acidic residues" evidence="12">
    <location>
        <begin position="460"/>
        <end position="478"/>
    </location>
</feature>
<gene>
    <name evidence="16" type="primary">LOC129327139</name>
</gene>
<keyword evidence="10" id="KW-0539">Nucleus</keyword>
<dbReference type="SUPFAM" id="SSF57667">
    <property type="entry name" value="beta-beta-alpha zinc fingers"/>
    <property type="match status" value="4"/>
</dbReference>
<dbReference type="FunFam" id="3.30.160.60:FF:001270">
    <property type="entry name" value="zinc finger protein 583 isoform X1"/>
    <property type="match status" value="1"/>
</dbReference>
<dbReference type="CDD" id="cd07936">
    <property type="entry name" value="SCAN"/>
    <property type="match status" value="1"/>
</dbReference>
<feature type="compositionally biased region" description="Polar residues" evidence="12">
    <location>
        <begin position="98"/>
        <end position="108"/>
    </location>
</feature>
<dbReference type="InterPro" id="IPR038269">
    <property type="entry name" value="SCAN_sf"/>
</dbReference>
<evidence type="ECO:0000256" key="6">
    <source>
        <dbReference type="ARBA" id="ARBA00022833"/>
    </source>
</evidence>
<dbReference type="InterPro" id="IPR013087">
    <property type="entry name" value="Znf_C2H2_type"/>
</dbReference>
<evidence type="ECO:0000256" key="9">
    <source>
        <dbReference type="ARBA" id="ARBA00023163"/>
    </source>
</evidence>
<evidence type="ECO:0000259" key="13">
    <source>
        <dbReference type="PROSITE" id="PS50157"/>
    </source>
</evidence>
<evidence type="ECO:0000256" key="4">
    <source>
        <dbReference type="ARBA" id="ARBA00022737"/>
    </source>
</evidence>
<dbReference type="GO" id="GO:0001228">
    <property type="term" value="F:DNA-binding transcription activator activity, RNA polymerase II-specific"/>
    <property type="evidence" value="ECO:0007669"/>
    <property type="project" value="TreeGrafter"/>
</dbReference>
<dbReference type="SMART" id="SM00355">
    <property type="entry name" value="ZnF_C2H2"/>
    <property type="match status" value="5"/>
</dbReference>
<feature type="domain" description="C2H2-type" evidence="13">
    <location>
        <begin position="610"/>
        <end position="637"/>
    </location>
</feature>
<dbReference type="PANTHER" id="PTHR24393:SF100">
    <property type="entry name" value="ZINC FINGER PROTEIN-RELATED"/>
    <property type="match status" value="1"/>
</dbReference>
<dbReference type="InterPro" id="IPR003309">
    <property type="entry name" value="SCAN_dom"/>
</dbReference>
<dbReference type="PROSITE" id="PS50804">
    <property type="entry name" value="SCAN_BOX"/>
    <property type="match status" value="1"/>
</dbReference>
<dbReference type="Gene3D" id="3.30.160.60">
    <property type="entry name" value="Classic Zinc Finger"/>
    <property type="match status" value="5"/>
</dbReference>
<evidence type="ECO:0000256" key="3">
    <source>
        <dbReference type="ARBA" id="ARBA00022723"/>
    </source>
</evidence>
<protein>
    <submittedName>
        <fullName evidence="16">Zinc finger protein 24-like</fullName>
    </submittedName>
</protein>
<keyword evidence="5 11" id="KW-0863">Zinc-finger</keyword>
<comment type="subcellular location">
    <subcellularLocation>
        <location evidence="1">Nucleus</location>
    </subcellularLocation>
</comment>
<dbReference type="GO" id="GO:0000978">
    <property type="term" value="F:RNA polymerase II cis-regulatory region sequence-specific DNA binding"/>
    <property type="evidence" value="ECO:0007669"/>
    <property type="project" value="TreeGrafter"/>
</dbReference>
<evidence type="ECO:0000256" key="5">
    <source>
        <dbReference type="ARBA" id="ARBA00022771"/>
    </source>
</evidence>
<comment type="similarity">
    <text evidence="2">Belongs to the krueppel C2H2-type zinc-finger protein family.</text>
</comment>
<dbReference type="PROSITE" id="PS50157">
    <property type="entry name" value="ZINC_FINGER_C2H2_2"/>
    <property type="match status" value="5"/>
</dbReference>
<dbReference type="Pfam" id="PF02023">
    <property type="entry name" value="SCAN"/>
    <property type="match status" value="1"/>
</dbReference>
<evidence type="ECO:0000256" key="7">
    <source>
        <dbReference type="ARBA" id="ARBA00023015"/>
    </source>
</evidence>
<dbReference type="FunFam" id="3.30.160.60:FF:000135">
    <property type="entry name" value="Zinc finger protein 358"/>
    <property type="match status" value="1"/>
</dbReference>
<proteinExistence type="inferred from homology"/>
<dbReference type="Pfam" id="PF00096">
    <property type="entry name" value="zf-C2H2"/>
    <property type="match status" value="4"/>
</dbReference>
<dbReference type="AlphaFoldDB" id="A0AA97J5Z5"/>
<dbReference type="GeneID" id="129327139"/>
<dbReference type="SMART" id="SM00431">
    <property type="entry name" value="SCAN"/>
    <property type="match status" value="1"/>
</dbReference>
<name>A0AA97J5Z5_EUBMA</name>
<evidence type="ECO:0000256" key="12">
    <source>
        <dbReference type="SAM" id="MobiDB-lite"/>
    </source>
</evidence>
<dbReference type="GO" id="GO:0005634">
    <property type="term" value="C:nucleus"/>
    <property type="evidence" value="ECO:0007669"/>
    <property type="project" value="UniProtKB-SubCell"/>
</dbReference>
<dbReference type="FunFam" id="3.30.160.60:FF:002343">
    <property type="entry name" value="Zinc finger protein 33A"/>
    <property type="match status" value="1"/>
</dbReference>
<evidence type="ECO:0000256" key="8">
    <source>
        <dbReference type="ARBA" id="ARBA00023125"/>
    </source>
</evidence>
<keyword evidence="9" id="KW-0804">Transcription</keyword>